<dbReference type="HOGENOM" id="CLU_009665_9_2_1"/>
<feature type="domain" description="Phenol hydroxylase-like C-terminal dimerisation" evidence="6">
    <location>
        <begin position="437"/>
        <end position="616"/>
    </location>
</feature>
<dbReference type="CDD" id="cd02979">
    <property type="entry name" value="PHOX_C"/>
    <property type="match status" value="1"/>
</dbReference>
<dbReference type="SUPFAM" id="SSF52833">
    <property type="entry name" value="Thioredoxin-like"/>
    <property type="match status" value="1"/>
</dbReference>
<dbReference type="OrthoDB" id="1716816at2759"/>
<keyword evidence="2" id="KW-0285">Flavoprotein</keyword>
<dbReference type="Gene3D" id="3.40.30.20">
    <property type="match status" value="1"/>
</dbReference>
<evidence type="ECO:0000313" key="7">
    <source>
        <dbReference type="EMBL" id="EDR14509.1"/>
    </source>
</evidence>
<keyword evidence="3" id="KW-0274">FAD</keyword>
<reference evidence="7 8" key="1">
    <citation type="journal article" date="2008" name="Nature">
        <title>The genome of Laccaria bicolor provides insights into mycorrhizal symbiosis.</title>
        <authorList>
            <person name="Martin F."/>
            <person name="Aerts A."/>
            <person name="Ahren D."/>
            <person name="Brun A."/>
            <person name="Danchin E.G.J."/>
            <person name="Duchaussoy F."/>
            <person name="Gibon J."/>
            <person name="Kohler A."/>
            <person name="Lindquist E."/>
            <person name="Pereda V."/>
            <person name="Salamov A."/>
            <person name="Shapiro H.J."/>
            <person name="Wuyts J."/>
            <person name="Blaudez D."/>
            <person name="Buee M."/>
            <person name="Brokstein P."/>
            <person name="Canbaeck B."/>
            <person name="Cohen D."/>
            <person name="Courty P.E."/>
            <person name="Coutinho P.M."/>
            <person name="Delaruelle C."/>
            <person name="Detter J.C."/>
            <person name="Deveau A."/>
            <person name="DiFazio S."/>
            <person name="Duplessis S."/>
            <person name="Fraissinet-Tachet L."/>
            <person name="Lucic E."/>
            <person name="Frey-Klett P."/>
            <person name="Fourrey C."/>
            <person name="Feussner I."/>
            <person name="Gay G."/>
            <person name="Grimwood J."/>
            <person name="Hoegger P.J."/>
            <person name="Jain P."/>
            <person name="Kilaru S."/>
            <person name="Labbe J."/>
            <person name="Lin Y.C."/>
            <person name="Legue V."/>
            <person name="Le Tacon F."/>
            <person name="Marmeisse R."/>
            <person name="Melayah D."/>
            <person name="Montanini B."/>
            <person name="Muratet M."/>
            <person name="Nehls U."/>
            <person name="Niculita-Hirzel H."/>
            <person name="Oudot-Le Secq M.P."/>
            <person name="Peter M."/>
            <person name="Quesneville H."/>
            <person name="Rajashekar B."/>
            <person name="Reich M."/>
            <person name="Rouhier N."/>
            <person name="Schmutz J."/>
            <person name="Yin T."/>
            <person name="Chalot M."/>
            <person name="Henrissat B."/>
            <person name="Kuees U."/>
            <person name="Lucas S."/>
            <person name="Van de Peer Y."/>
            <person name="Podila G.K."/>
            <person name="Polle A."/>
            <person name="Pukkila P.J."/>
            <person name="Richardson P.M."/>
            <person name="Rouze P."/>
            <person name="Sanders I.R."/>
            <person name="Stajich J.E."/>
            <person name="Tunlid A."/>
            <person name="Tuskan G."/>
            <person name="Grigoriev I.V."/>
        </authorList>
    </citation>
    <scope>NUCLEOTIDE SEQUENCE [LARGE SCALE GENOMIC DNA]</scope>
    <source>
        <strain evidence="8">S238N-H82 / ATCC MYA-4686</strain>
    </source>
</reference>
<evidence type="ECO:0000259" key="6">
    <source>
        <dbReference type="Pfam" id="PF07976"/>
    </source>
</evidence>
<dbReference type="SUPFAM" id="SSF51905">
    <property type="entry name" value="FAD/NAD(P)-binding domain"/>
    <property type="match status" value="1"/>
</dbReference>
<feature type="domain" description="FAD-binding" evidence="5">
    <location>
        <begin position="15"/>
        <end position="395"/>
    </location>
</feature>
<evidence type="ECO:0000256" key="1">
    <source>
        <dbReference type="ARBA" id="ARBA00007801"/>
    </source>
</evidence>
<gene>
    <name evidence="7" type="ORF">LACBIDRAFT_188035</name>
</gene>
<evidence type="ECO:0000313" key="8">
    <source>
        <dbReference type="Proteomes" id="UP000001194"/>
    </source>
</evidence>
<dbReference type="PRINTS" id="PR00420">
    <property type="entry name" value="RNGMNOXGNASE"/>
</dbReference>
<dbReference type="GO" id="GO:0016709">
    <property type="term" value="F:oxidoreductase activity, acting on paired donors, with incorporation or reduction of molecular oxygen, NAD(P)H as one donor, and incorporation of one atom of oxygen"/>
    <property type="evidence" value="ECO:0007669"/>
    <property type="project" value="UniProtKB-ARBA"/>
</dbReference>
<dbReference type="PANTHER" id="PTHR43004:SF20">
    <property type="entry name" value="2-MONOOXYGENASE, PUTATIVE (AFU_ORTHOLOGUE AFUA_1G13660)-RELATED"/>
    <property type="match status" value="1"/>
</dbReference>
<dbReference type="EMBL" id="DS547092">
    <property type="protein sequence ID" value="EDR14509.1"/>
    <property type="molecule type" value="Genomic_DNA"/>
</dbReference>
<dbReference type="Gene3D" id="3.50.50.60">
    <property type="entry name" value="FAD/NAD(P)-binding domain"/>
    <property type="match status" value="1"/>
</dbReference>
<keyword evidence="8" id="KW-1185">Reference proteome</keyword>
<dbReference type="Gene3D" id="3.30.9.10">
    <property type="entry name" value="D-Amino Acid Oxidase, subunit A, domain 2"/>
    <property type="match status" value="1"/>
</dbReference>
<organism evidence="8">
    <name type="scientific">Laccaria bicolor (strain S238N-H82 / ATCC MYA-4686)</name>
    <name type="common">Bicoloured deceiver</name>
    <name type="synonym">Laccaria laccata var. bicolor</name>
    <dbReference type="NCBI Taxonomy" id="486041"/>
    <lineage>
        <taxon>Eukaryota</taxon>
        <taxon>Fungi</taxon>
        <taxon>Dikarya</taxon>
        <taxon>Basidiomycota</taxon>
        <taxon>Agaricomycotina</taxon>
        <taxon>Agaricomycetes</taxon>
        <taxon>Agaricomycetidae</taxon>
        <taxon>Agaricales</taxon>
        <taxon>Agaricineae</taxon>
        <taxon>Hydnangiaceae</taxon>
        <taxon>Laccaria</taxon>
    </lineage>
</organism>
<evidence type="ECO:0000259" key="5">
    <source>
        <dbReference type="Pfam" id="PF01494"/>
    </source>
</evidence>
<evidence type="ECO:0000256" key="4">
    <source>
        <dbReference type="ARBA" id="ARBA00023002"/>
    </source>
</evidence>
<dbReference type="STRING" id="486041.B0CTK9"/>
<dbReference type="PANTHER" id="PTHR43004">
    <property type="entry name" value="TRK SYSTEM POTASSIUM UPTAKE PROTEIN"/>
    <property type="match status" value="1"/>
</dbReference>
<dbReference type="KEGG" id="lbc:LACBIDRAFT_188035"/>
<dbReference type="InterPro" id="IPR036188">
    <property type="entry name" value="FAD/NAD-bd_sf"/>
</dbReference>
<dbReference type="Pfam" id="PF07976">
    <property type="entry name" value="Phe_hydrox_dim"/>
    <property type="match status" value="1"/>
</dbReference>
<dbReference type="InterPro" id="IPR050641">
    <property type="entry name" value="RIFMO-like"/>
</dbReference>
<evidence type="ECO:0000256" key="3">
    <source>
        <dbReference type="ARBA" id="ARBA00022827"/>
    </source>
</evidence>
<dbReference type="GeneID" id="6071090"/>
<proteinExistence type="inferred from homology"/>
<dbReference type="Pfam" id="PF01494">
    <property type="entry name" value="FAD_binding_3"/>
    <property type="match status" value="1"/>
</dbReference>
<keyword evidence="4" id="KW-0560">Oxidoreductase</keyword>
<dbReference type="RefSeq" id="XP_001875068.1">
    <property type="nucleotide sequence ID" value="XM_001875033.1"/>
</dbReference>
<protein>
    <submittedName>
        <fullName evidence="7">Predicted protein</fullName>
    </submittedName>
</protein>
<dbReference type="GO" id="GO:0071949">
    <property type="term" value="F:FAD binding"/>
    <property type="evidence" value="ECO:0007669"/>
    <property type="project" value="InterPro"/>
</dbReference>
<sequence>MGEKRNTSLIKESNVDVLIIGAGPAGLMAANALAKSGVNVRIVDQRPDKVAAGQADGIQPRTIESYGLAERLLREGNQMHMAAFYNPSASGGIELTDRVPDVTAPSARFPFEVTLHQGAIEAIFLDSMESLGVKVCRPLIPTSIQVSEDDDQLKDVNSHPVRVSFFLERRFVNENLVVLRNLNPFDDHEESEIVHAKFVIGADGAHSWVRKTLGLTMDGEQTDYIWGVVDMTPDTDFPDIRNRCAIHSNNGSCMIVPREEDKVRLYVQLDDRNAVDEESGRVDKSKIGPHELLDATRKIFHPYSFKTPESFDWWTIYIIGQRVASKFSVKDRVFIAGDACHTHSPKAGQGMNASMNDTHNLAWKLTQVLRGWANLSLLQTYELERREYAQNLISFDRQFARLFSGKPRTEECMDGVSHEDFLKIFQTFSGFTSGIGIHYAPSPITDPSYQAHAKKLIIGQRLLPQIFVRAADSRPIEIQDLLPADSRFKLLVFVGDSSDATRRDRIRRVAEDIRDVVRPYSPDGLTAVFEIIAISCTKKADVRHNELSELFGCHWSKILLDDKDVRGKQGGDGYVNYGIEPSVGAVVVVRPDGYVGMVAPFENVKELGAYFVGFMKGLSPNM</sequence>
<dbReference type="InterPro" id="IPR036249">
    <property type="entry name" value="Thioredoxin-like_sf"/>
</dbReference>
<dbReference type="InParanoid" id="B0CTK9"/>
<dbReference type="InterPro" id="IPR002938">
    <property type="entry name" value="FAD-bd"/>
</dbReference>
<dbReference type="AlphaFoldDB" id="B0CTK9"/>
<dbReference type="InterPro" id="IPR038220">
    <property type="entry name" value="PHOX_C_sf"/>
</dbReference>
<comment type="similarity">
    <text evidence="1">Belongs to the PheA/TfdB FAD monooxygenase family.</text>
</comment>
<evidence type="ECO:0000256" key="2">
    <source>
        <dbReference type="ARBA" id="ARBA00022630"/>
    </source>
</evidence>
<dbReference type="Proteomes" id="UP000001194">
    <property type="component" value="Unassembled WGS sequence"/>
</dbReference>
<name>B0CTK9_LACBS</name>
<accession>B0CTK9</accession>
<dbReference type="SUPFAM" id="SSF54373">
    <property type="entry name" value="FAD-linked reductases, C-terminal domain"/>
    <property type="match status" value="1"/>
</dbReference>
<dbReference type="InterPro" id="IPR012941">
    <property type="entry name" value="Phe_hydrox_C_dim_dom"/>
</dbReference>